<dbReference type="STRING" id="45068.Llon_1763"/>
<dbReference type="OrthoDB" id="5643102at2"/>
<dbReference type="Proteomes" id="UP000054997">
    <property type="component" value="Unassembled WGS sequence"/>
</dbReference>
<gene>
    <name evidence="1" type="ORF">Llon_1763</name>
</gene>
<reference evidence="1 2" key="1">
    <citation type="submission" date="2015-11" db="EMBL/GenBank/DDBJ databases">
        <title>Genomic analysis of 38 Legionella species identifies large and diverse effector repertoires.</title>
        <authorList>
            <person name="Burstein D."/>
            <person name="Amaro F."/>
            <person name="Zusman T."/>
            <person name="Lifshitz Z."/>
            <person name="Cohen O."/>
            <person name="Gilbert J.A."/>
            <person name="Pupko T."/>
            <person name="Shuman H.A."/>
            <person name="Segal G."/>
        </authorList>
    </citation>
    <scope>NUCLEOTIDE SEQUENCE [LARGE SCALE GENOMIC DNA]</scope>
    <source>
        <strain evidence="1 2">ATCC 49505</strain>
    </source>
</reference>
<dbReference type="RefSeq" id="WP_058529749.1">
    <property type="nucleotide sequence ID" value="NZ_CAAAHZ010000009.1"/>
</dbReference>
<proteinExistence type="predicted"/>
<protein>
    <submittedName>
        <fullName evidence="1">Uncharacterized protein</fullName>
    </submittedName>
</protein>
<dbReference type="EMBL" id="LNYK01000030">
    <property type="protein sequence ID" value="KTD20142.1"/>
    <property type="molecule type" value="Genomic_DNA"/>
</dbReference>
<accession>A0A0W0VJ65</accession>
<sequence>MDHHSKLDIYKGMIQYILDSTHYTLKNIADLSGASIENIRAIYCHNAIPSSFKSEMQLMKLYQIILEISTNPKNQSLAG</sequence>
<keyword evidence="2" id="KW-1185">Reference proteome</keyword>
<evidence type="ECO:0000313" key="2">
    <source>
        <dbReference type="Proteomes" id="UP000054997"/>
    </source>
</evidence>
<comment type="caution">
    <text evidence="1">The sequence shown here is derived from an EMBL/GenBank/DDBJ whole genome shotgun (WGS) entry which is preliminary data.</text>
</comment>
<dbReference type="AlphaFoldDB" id="A0A0W0VJ65"/>
<name>A0A0W0VJ65_9GAMM</name>
<evidence type="ECO:0000313" key="1">
    <source>
        <dbReference type="EMBL" id="KTD20142.1"/>
    </source>
</evidence>
<organism evidence="1 2">
    <name type="scientific">Legionella londiniensis</name>
    <dbReference type="NCBI Taxonomy" id="45068"/>
    <lineage>
        <taxon>Bacteria</taxon>
        <taxon>Pseudomonadati</taxon>
        <taxon>Pseudomonadota</taxon>
        <taxon>Gammaproteobacteria</taxon>
        <taxon>Legionellales</taxon>
        <taxon>Legionellaceae</taxon>
        <taxon>Legionella</taxon>
    </lineage>
</organism>
<dbReference type="PATRIC" id="fig|45068.5.peg.1915"/>